<dbReference type="Proteomes" id="UP000019804">
    <property type="component" value="Unassembled WGS sequence"/>
</dbReference>
<feature type="signal peptide" evidence="2">
    <location>
        <begin position="1"/>
        <end position="22"/>
    </location>
</feature>
<dbReference type="RefSeq" id="XP_040641557.1">
    <property type="nucleotide sequence ID" value="XM_040779974.1"/>
</dbReference>
<evidence type="ECO:0000313" key="4">
    <source>
        <dbReference type="Proteomes" id="UP000019804"/>
    </source>
</evidence>
<dbReference type="EMBL" id="KK088414">
    <property type="protein sequence ID" value="EYE97869.1"/>
    <property type="molecule type" value="Genomic_DNA"/>
</dbReference>
<evidence type="ECO:0000256" key="1">
    <source>
        <dbReference type="SAM" id="MobiDB-lite"/>
    </source>
</evidence>
<keyword evidence="4" id="KW-1185">Reference proteome</keyword>
<protein>
    <recommendedName>
        <fullName evidence="5">GPI anchored cell wall protein</fullName>
    </recommendedName>
</protein>
<accession>A0A017SMK5</accession>
<keyword evidence="2" id="KW-0732">Signal</keyword>
<feature type="compositionally biased region" description="Low complexity" evidence="1">
    <location>
        <begin position="85"/>
        <end position="136"/>
    </location>
</feature>
<dbReference type="AlphaFoldDB" id="A0A017SMK5"/>
<gene>
    <name evidence="3" type="ORF">EURHEDRAFT_400045</name>
</gene>
<dbReference type="OrthoDB" id="4776947at2759"/>
<organism evidence="3 4">
    <name type="scientific">Aspergillus ruber (strain CBS 135680)</name>
    <dbReference type="NCBI Taxonomy" id="1388766"/>
    <lineage>
        <taxon>Eukaryota</taxon>
        <taxon>Fungi</taxon>
        <taxon>Dikarya</taxon>
        <taxon>Ascomycota</taxon>
        <taxon>Pezizomycotina</taxon>
        <taxon>Eurotiomycetes</taxon>
        <taxon>Eurotiomycetidae</taxon>
        <taxon>Eurotiales</taxon>
        <taxon>Aspergillaceae</taxon>
        <taxon>Aspergillus</taxon>
        <taxon>Aspergillus subgen. Aspergillus</taxon>
    </lineage>
</organism>
<feature type="chain" id="PRO_5001499423" description="GPI anchored cell wall protein" evidence="2">
    <location>
        <begin position="23"/>
        <end position="165"/>
    </location>
</feature>
<evidence type="ECO:0000256" key="2">
    <source>
        <dbReference type="SAM" id="SignalP"/>
    </source>
</evidence>
<reference evidence="4" key="1">
    <citation type="journal article" date="2014" name="Nat. Commun.">
        <title>Genomic adaptations of the halophilic Dead Sea filamentous fungus Eurotium rubrum.</title>
        <authorList>
            <person name="Kis-Papo T."/>
            <person name="Weig A.R."/>
            <person name="Riley R."/>
            <person name="Persoh D."/>
            <person name="Salamov A."/>
            <person name="Sun H."/>
            <person name="Lipzen A."/>
            <person name="Wasser S.P."/>
            <person name="Rambold G."/>
            <person name="Grigoriev I.V."/>
            <person name="Nevo E."/>
        </authorList>
    </citation>
    <scope>NUCLEOTIDE SEQUENCE [LARGE SCALE GENOMIC DNA]</scope>
    <source>
        <strain evidence="4">CBS 135680</strain>
    </source>
</reference>
<sequence>MFFTKSAVVFSVLALCNVAVAAQPPACLLAVVGDEPNPADLKTICVKNGDKIQKLISKKCDDDKKDALSHFSDTCSSNGYKVDVSTSTTVSGSTTTATSGSQSTKTGFTTATATSGSSSSSTSSSSDSASSSASADTTVSAGASDRHVSAAAFAAVVFVGFAATM</sequence>
<dbReference type="GeneID" id="63695098"/>
<name>A0A017SMK5_ASPRC</name>
<evidence type="ECO:0000313" key="3">
    <source>
        <dbReference type="EMBL" id="EYE97869.1"/>
    </source>
</evidence>
<evidence type="ECO:0008006" key="5">
    <source>
        <dbReference type="Google" id="ProtNLM"/>
    </source>
</evidence>
<dbReference type="STRING" id="1388766.A0A017SMK5"/>
<proteinExistence type="predicted"/>
<dbReference type="HOGENOM" id="CLU_110345_0_0_1"/>
<feature type="region of interest" description="Disordered" evidence="1">
    <location>
        <begin position="84"/>
        <end position="136"/>
    </location>
</feature>